<sequence>MVKWDLSCLFLLYTFIMYSCADMRVLLSLSTKYSCRGSFRPSRNRKSISLLELQHHCLDIMRMRPHSIFFAAFQIQLHAEVSPLMLRTGIGLFEGTEDGHHHCTMGLHSRTPHVAALALHSKIQHATASALHININVGRAMKNPCRFYIFQMGITRTTGSICSPFYFCISFRISSPYCGSLLFCFFWSTYSGLFVIHE</sequence>
<dbReference type="EnsemblPlants" id="OB09G22850.1">
    <property type="protein sequence ID" value="OB09G22850.1"/>
    <property type="gene ID" value="OB09G22850"/>
</dbReference>
<reference evidence="1" key="2">
    <citation type="submission" date="2013-04" db="UniProtKB">
        <authorList>
            <consortium name="EnsemblPlants"/>
        </authorList>
    </citation>
    <scope>IDENTIFICATION</scope>
</reference>
<keyword evidence="2" id="KW-1185">Reference proteome</keyword>
<dbReference type="PROSITE" id="PS51257">
    <property type="entry name" value="PROKAR_LIPOPROTEIN"/>
    <property type="match status" value="1"/>
</dbReference>
<protein>
    <submittedName>
        <fullName evidence="1">Uncharacterized protein</fullName>
    </submittedName>
</protein>
<organism evidence="1">
    <name type="scientific">Oryza brachyantha</name>
    <name type="common">malo sina</name>
    <dbReference type="NCBI Taxonomy" id="4533"/>
    <lineage>
        <taxon>Eukaryota</taxon>
        <taxon>Viridiplantae</taxon>
        <taxon>Streptophyta</taxon>
        <taxon>Embryophyta</taxon>
        <taxon>Tracheophyta</taxon>
        <taxon>Spermatophyta</taxon>
        <taxon>Magnoliopsida</taxon>
        <taxon>Liliopsida</taxon>
        <taxon>Poales</taxon>
        <taxon>Poaceae</taxon>
        <taxon>BOP clade</taxon>
        <taxon>Oryzoideae</taxon>
        <taxon>Oryzeae</taxon>
        <taxon>Oryzinae</taxon>
        <taxon>Oryza</taxon>
    </lineage>
</organism>
<name>J3MZ56_ORYBR</name>
<dbReference type="Proteomes" id="UP000006038">
    <property type="component" value="Chromosome 9"/>
</dbReference>
<dbReference type="Gramene" id="OB09G22850.1">
    <property type="protein sequence ID" value="OB09G22850.1"/>
    <property type="gene ID" value="OB09G22850"/>
</dbReference>
<dbReference type="AlphaFoldDB" id="J3MZ56"/>
<reference evidence="1" key="1">
    <citation type="journal article" date="2013" name="Nat. Commun.">
        <title>Whole-genome sequencing of Oryza brachyantha reveals mechanisms underlying Oryza genome evolution.</title>
        <authorList>
            <person name="Chen J."/>
            <person name="Huang Q."/>
            <person name="Gao D."/>
            <person name="Wang J."/>
            <person name="Lang Y."/>
            <person name="Liu T."/>
            <person name="Li B."/>
            <person name="Bai Z."/>
            <person name="Luis Goicoechea J."/>
            <person name="Liang C."/>
            <person name="Chen C."/>
            <person name="Zhang W."/>
            <person name="Sun S."/>
            <person name="Liao Y."/>
            <person name="Zhang X."/>
            <person name="Yang L."/>
            <person name="Song C."/>
            <person name="Wang M."/>
            <person name="Shi J."/>
            <person name="Liu G."/>
            <person name="Liu J."/>
            <person name="Zhou H."/>
            <person name="Zhou W."/>
            <person name="Yu Q."/>
            <person name="An N."/>
            <person name="Chen Y."/>
            <person name="Cai Q."/>
            <person name="Wang B."/>
            <person name="Liu B."/>
            <person name="Min J."/>
            <person name="Huang Y."/>
            <person name="Wu H."/>
            <person name="Li Z."/>
            <person name="Zhang Y."/>
            <person name="Yin Y."/>
            <person name="Song W."/>
            <person name="Jiang J."/>
            <person name="Jackson S.A."/>
            <person name="Wing R.A."/>
            <person name="Wang J."/>
            <person name="Chen M."/>
        </authorList>
    </citation>
    <scope>NUCLEOTIDE SEQUENCE [LARGE SCALE GENOMIC DNA]</scope>
    <source>
        <strain evidence="1">cv. IRGC 101232</strain>
    </source>
</reference>
<evidence type="ECO:0000313" key="1">
    <source>
        <dbReference type="EnsemblPlants" id="OB09G22850.1"/>
    </source>
</evidence>
<proteinExistence type="predicted"/>
<dbReference type="HOGENOM" id="CLU_1380018_0_0_1"/>
<evidence type="ECO:0000313" key="2">
    <source>
        <dbReference type="Proteomes" id="UP000006038"/>
    </source>
</evidence>
<accession>J3MZ56</accession>